<organism evidence="1">
    <name type="scientific">Micrococcus phage Olihed</name>
    <dbReference type="NCBI Taxonomy" id="3092209"/>
    <lineage>
        <taxon>Viruses</taxon>
        <taxon>Duplodnaviria</taxon>
        <taxon>Heunggongvirae</taxon>
        <taxon>Uroviricota</taxon>
        <taxon>Caudoviricetes</taxon>
    </lineage>
</organism>
<evidence type="ECO:0008006" key="2">
    <source>
        <dbReference type="Google" id="ProtNLM"/>
    </source>
</evidence>
<name>A0AAU6R5X5_9CAUD</name>
<reference evidence="1" key="1">
    <citation type="submission" date="2023-10" db="EMBL/GenBank/DDBJ databases">
        <title>Two new lytic phages for Micrococcus sp. strain 1402.</title>
        <authorList>
            <person name="Petrzik K."/>
        </authorList>
    </citation>
    <scope>NUCLEOTIDE SEQUENCE</scope>
</reference>
<evidence type="ECO:0000313" key="1">
    <source>
        <dbReference type="EMBL" id="WZE63379.1"/>
    </source>
</evidence>
<protein>
    <recommendedName>
        <fullName evidence="2">Tail terminator</fullName>
    </recommendedName>
</protein>
<accession>A0AAU6R5X5</accession>
<sequence>MDELEALLANLPGYALLTPSMKQAALDGARIPDSFLIWPGEDGYETTYDPYFAALNLLGFLMAQPVVRQSSSEGTAVAVDAPSWSALAAYFRSQSYICSANGNQVLQEVPIPGGPHVYKTDMSGRWDGNGDVDTDLG</sequence>
<proteinExistence type="predicted"/>
<dbReference type="EMBL" id="OR756648">
    <property type="protein sequence ID" value="WZE63379.1"/>
    <property type="molecule type" value="Genomic_DNA"/>
</dbReference>